<dbReference type="RefSeq" id="WP_184291909.1">
    <property type="nucleotide sequence ID" value="NZ_JACHJO010000007.1"/>
</dbReference>
<dbReference type="Proteomes" id="UP000536604">
    <property type="component" value="Unassembled WGS sequence"/>
</dbReference>
<gene>
    <name evidence="3" type="ORF">FHS13_002606</name>
</gene>
<organism evidence="3 4">
    <name type="scientific">Nocardiopsis algeriensis</name>
    <dbReference type="NCBI Taxonomy" id="1478215"/>
    <lineage>
        <taxon>Bacteria</taxon>
        <taxon>Bacillati</taxon>
        <taxon>Actinomycetota</taxon>
        <taxon>Actinomycetes</taxon>
        <taxon>Streptosporangiales</taxon>
        <taxon>Nocardiopsidaceae</taxon>
        <taxon>Nocardiopsis</taxon>
    </lineage>
</organism>
<keyword evidence="2" id="KW-1133">Transmembrane helix</keyword>
<dbReference type="EMBL" id="JACHJO010000007">
    <property type="protein sequence ID" value="MBB6120649.1"/>
    <property type="molecule type" value="Genomic_DNA"/>
</dbReference>
<protein>
    <submittedName>
        <fullName evidence="3">Uncharacterized protein (TIGR04222 family)</fullName>
    </submittedName>
</protein>
<accession>A0A841IP88</accession>
<evidence type="ECO:0000313" key="4">
    <source>
        <dbReference type="Proteomes" id="UP000536604"/>
    </source>
</evidence>
<feature type="transmembrane region" description="Helical" evidence="2">
    <location>
        <begin position="196"/>
        <end position="213"/>
    </location>
</feature>
<keyword evidence="2" id="KW-0812">Transmembrane</keyword>
<proteinExistence type="predicted"/>
<feature type="compositionally biased region" description="Gly residues" evidence="1">
    <location>
        <begin position="324"/>
        <end position="365"/>
    </location>
</feature>
<dbReference type="AlphaFoldDB" id="A0A841IP88"/>
<evidence type="ECO:0000313" key="3">
    <source>
        <dbReference type="EMBL" id="MBB6120649.1"/>
    </source>
</evidence>
<evidence type="ECO:0000256" key="1">
    <source>
        <dbReference type="SAM" id="MobiDB-lite"/>
    </source>
</evidence>
<reference evidence="3 4" key="1">
    <citation type="submission" date="2020-08" db="EMBL/GenBank/DDBJ databases">
        <title>Genomic Encyclopedia of Type Strains, Phase III (KMG-III): the genomes of soil and plant-associated and newly described type strains.</title>
        <authorList>
            <person name="Whitman W."/>
        </authorList>
    </citation>
    <scope>NUCLEOTIDE SEQUENCE [LARGE SCALE GENOMIC DNA]</scope>
    <source>
        <strain evidence="3 4">CECT 8712</strain>
    </source>
</reference>
<comment type="caution">
    <text evidence="3">The sequence shown here is derived from an EMBL/GenBank/DDBJ whole genome shotgun (WGS) entry which is preliminary data.</text>
</comment>
<keyword evidence="4" id="KW-1185">Reference proteome</keyword>
<evidence type="ECO:0000256" key="2">
    <source>
        <dbReference type="SAM" id="Phobius"/>
    </source>
</evidence>
<keyword evidence="2" id="KW-0472">Membrane</keyword>
<feature type="region of interest" description="Disordered" evidence="1">
    <location>
        <begin position="320"/>
        <end position="365"/>
    </location>
</feature>
<name>A0A841IP88_9ACTN</name>
<sequence length="365" mass="36643">MDLILPLLWGPAIAYMVVHPLIAALRRSRAALEAGTADTPPPRDIPRPEELEPAQLGYLVGGPARAAEVALADAFLARRVRIDRDKGTIGLVGTSLCYTREKKDPLRRALVAFFRKRGSEAGAGTVVAALVRGQGMLKVWEGLAAAGLVADSPALRTALAARARVPGRIRTRRLLAAAAIAAGGGLHLFAGPGAVSTGILVAGAAVLGLLEVVRAVMRSTGGPTPVPLTPAGRTVAEAAQGLVLPEAGTDLESGEALRHVAVSGFGELRRHARAEAPPARRGRGRDLDGSDSGGVTGLDAPATTDRIDLDSLGELADLCRRSGPGVGEGGIPGSDGWGGPAEGSGSGGLGDGGGGGDSGGGGGGE</sequence>
<feature type="region of interest" description="Disordered" evidence="1">
    <location>
        <begin position="269"/>
        <end position="306"/>
    </location>
</feature>